<dbReference type="CDD" id="cd00090">
    <property type="entry name" value="HTH_ARSR"/>
    <property type="match status" value="1"/>
</dbReference>
<dbReference type="GO" id="GO:0003700">
    <property type="term" value="F:DNA-binding transcription factor activity"/>
    <property type="evidence" value="ECO:0007669"/>
    <property type="project" value="InterPro"/>
</dbReference>
<evidence type="ECO:0000259" key="2">
    <source>
        <dbReference type="PROSITE" id="PS51077"/>
    </source>
</evidence>
<dbReference type="SMART" id="SM00346">
    <property type="entry name" value="HTH_ICLR"/>
    <property type="match status" value="1"/>
</dbReference>
<dbReference type="InterPro" id="IPR036390">
    <property type="entry name" value="WH_DNA-bd_sf"/>
</dbReference>
<dbReference type="PROSITE" id="PS51077">
    <property type="entry name" value="HTH_ICLR"/>
    <property type="match status" value="1"/>
</dbReference>
<dbReference type="SMART" id="SM00347">
    <property type="entry name" value="HTH_MARR"/>
    <property type="match status" value="1"/>
</dbReference>
<keyword evidence="6" id="KW-1185">Reference proteome</keyword>
<dbReference type="AlphaFoldDB" id="A0A1H1G0X5"/>
<feature type="domain" description="HTH iclR-type" evidence="2">
    <location>
        <begin position="29"/>
        <end position="87"/>
    </location>
</feature>
<organism evidence="4 5">
    <name type="scientific">Halopelagius longus</name>
    <dbReference type="NCBI Taxonomy" id="1236180"/>
    <lineage>
        <taxon>Archaea</taxon>
        <taxon>Methanobacteriati</taxon>
        <taxon>Methanobacteriota</taxon>
        <taxon>Stenosarchaea group</taxon>
        <taxon>Halobacteria</taxon>
        <taxon>Halobacteriales</taxon>
        <taxon>Haloferacaceae</taxon>
    </lineage>
</organism>
<evidence type="ECO:0000313" key="3">
    <source>
        <dbReference type="EMBL" id="RDI69927.1"/>
    </source>
</evidence>
<dbReference type="RefSeq" id="WP_092538926.1">
    <property type="nucleotide sequence ID" value="NZ_FNKQ01000005.1"/>
</dbReference>
<dbReference type="InterPro" id="IPR057527">
    <property type="entry name" value="HVO_A0261-like_N"/>
</dbReference>
<dbReference type="SUPFAM" id="SSF46785">
    <property type="entry name" value="Winged helix' DNA-binding domain"/>
    <property type="match status" value="1"/>
</dbReference>
<dbReference type="InterPro" id="IPR000835">
    <property type="entry name" value="HTH_MarR-typ"/>
</dbReference>
<gene>
    <name evidence="3" type="ORF">DWB78_17430</name>
    <name evidence="4" type="ORF">SAMN05216278_3428</name>
</gene>
<dbReference type="EMBL" id="QQST01000003">
    <property type="protein sequence ID" value="RDI69927.1"/>
    <property type="molecule type" value="Genomic_DNA"/>
</dbReference>
<proteinExistence type="predicted"/>
<dbReference type="GO" id="GO:0003677">
    <property type="term" value="F:DNA binding"/>
    <property type="evidence" value="ECO:0007669"/>
    <property type="project" value="InterPro"/>
</dbReference>
<feature type="compositionally biased region" description="Basic residues" evidence="1">
    <location>
        <begin position="252"/>
        <end position="269"/>
    </location>
</feature>
<accession>A0A1H1G0X5</accession>
<name>A0A1H1G0X5_9EURY</name>
<reference evidence="5" key="1">
    <citation type="submission" date="2016-10" db="EMBL/GenBank/DDBJ databases">
        <authorList>
            <person name="Varghese N."/>
            <person name="Submissions S."/>
        </authorList>
    </citation>
    <scope>NUCLEOTIDE SEQUENCE [LARGE SCALE GENOMIC DNA]</scope>
    <source>
        <strain evidence="5">CGMCC 1.12397</strain>
    </source>
</reference>
<protein>
    <submittedName>
        <fullName evidence="3">MarR family transcriptional regulator</fullName>
    </submittedName>
    <submittedName>
        <fullName evidence="4">Predicted transcriptional regulator, contains HTH domain</fullName>
    </submittedName>
</protein>
<dbReference type="InterPro" id="IPR005471">
    <property type="entry name" value="Tscrpt_reg_IclR_N"/>
</dbReference>
<evidence type="ECO:0000313" key="4">
    <source>
        <dbReference type="EMBL" id="SDR06496.1"/>
    </source>
</evidence>
<dbReference type="Proteomes" id="UP000199289">
    <property type="component" value="Unassembled WGS sequence"/>
</dbReference>
<feature type="region of interest" description="Disordered" evidence="1">
    <location>
        <begin position="247"/>
        <end position="271"/>
    </location>
</feature>
<dbReference type="InterPro" id="IPR011991">
    <property type="entry name" value="ArsR-like_HTH"/>
</dbReference>
<sequence length="300" mass="34633">MTILYAFKSSPLRPVVDGTPTSRDSSKLVEILAKRFEVLRALKDNPTTQTELSERMDISRPTVHRIIETFEEQRLVQRRESDYELTEFGREVCESHSEYVERIDNLSRLETIKRELGDELSFDSPILEGAEVRLNDPYTVDSPGCKNRQVIENAVKVCTVLDGVMFDYLDTHRTETNNEAVIMVLSDNITDSVLNTYEEPARDLLRTDYFELYRTSEPFHSRSPSPRRPIRRGRFCSATPKEALRNNCSPRFRPRRAVGRPPASRRRSERKSLTLSCLEATEARVRNGCRRLVDAPRCSM</sequence>
<evidence type="ECO:0000256" key="1">
    <source>
        <dbReference type="SAM" id="MobiDB-lite"/>
    </source>
</evidence>
<dbReference type="Proteomes" id="UP000255421">
    <property type="component" value="Unassembled WGS sequence"/>
</dbReference>
<evidence type="ECO:0000313" key="6">
    <source>
        <dbReference type="Proteomes" id="UP000255421"/>
    </source>
</evidence>
<reference evidence="3 6" key="3">
    <citation type="submission" date="2018-07" db="EMBL/GenBank/DDBJ databases">
        <title>Genome sequence of extremly halophilic archaeon Halopelagius longus strain BC12-B1.</title>
        <authorList>
            <person name="Zhang X."/>
        </authorList>
    </citation>
    <scope>NUCLEOTIDE SEQUENCE [LARGE SCALE GENOMIC DNA]</scope>
    <source>
        <strain evidence="3 6">BC12-B1</strain>
    </source>
</reference>
<evidence type="ECO:0000313" key="5">
    <source>
        <dbReference type="Proteomes" id="UP000199289"/>
    </source>
</evidence>
<dbReference type="EMBL" id="FNKQ01000005">
    <property type="protein sequence ID" value="SDR06496.1"/>
    <property type="molecule type" value="Genomic_DNA"/>
</dbReference>
<dbReference type="Pfam" id="PF25213">
    <property type="entry name" value="HVO_A0261_N"/>
    <property type="match status" value="1"/>
</dbReference>
<dbReference type="InterPro" id="IPR036388">
    <property type="entry name" value="WH-like_DNA-bd_sf"/>
</dbReference>
<dbReference type="Gene3D" id="1.10.10.10">
    <property type="entry name" value="Winged helix-like DNA-binding domain superfamily/Winged helix DNA-binding domain"/>
    <property type="match status" value="1"/>
</dbReference>
<reference evidence="4" key="2">
    <citation type="submission" date="2016-10" db="EMBL/GenBank/DDBJ databases">
        <authorList>
            <person name="de Groot N.N."/>
        </authorList>
    </citation>
    <scope>NUCLEOTIDE SEQUENCE [LARGE SCALE GENOMIC DNA]</scope>
    <source>
        <strain evidence="4">CGMCC 1.12397</strain>
    </source>
</reference>